<sequence length="1059" mass="115866">MPVPVYKAKSLTHLLAIRAREQPDHPAVHTGIPEHDNSIVLRTLTYSQVQKAVDRLAWHYSALGLMPKAPPGELPPTLVIAVFVSSAIDESLLEIALAKLGLAALLLSVNNSAPAVAHLCKLTNSTHLIYSDKFTNEAYEAQSILKSQGYALALVPDKRFPLWGEDGVDSVTVEPLPPVFTPEQEVNRPAVILHSSGSTGFPKAVFVSHYGLVANIAINQNKPGFSTLPVYHGYGHFAVFSPFCMHCNTTEYLYSFRCMYAVQPITLFPPHLPLTSANICAVLAASPPVTQCYAVPYVIKLLGETAQGTAALASFDIVGFAGAAVPDDLGTRLVTAGVNLLSIYGTTETGGLFNSERDMATDKDWNWLRAKGLILDYLVMEPRGNNTFEAVVKDGYPPKIETNRSDGSYATKDLFLRHPEHENWYKYIGRLDDTLNLLFTIVPMELCIRGNSPYVKEAIVFGASRPQTGCLILPSDISRGLSHAQIMEKVWPVVEQANAEAPTHSRILPEMIEILPHDTEIPVATKMSILRPACYAKFKDIIDGVYQRFEQEGDEGSKLKLEKPELEAFILNTILQALGPLKSANLDRKVDLFAFGVDSLQGTRIRNVLQKELYLGGNNLGQNVVYEYPSVEKLADYILSLQIGRSVTVEQHEAQMMAMVKKWMVKVGSHKRAAVAAKRPEGARVIVLTGATGSLGAHILHQLVSSSSVRKVISLSRAKSHEESLQRIAESMKARKLPMPGNKFVSYAANANAPLLGLTESQYSAIRDEVTDVIHNAWPVNFALTLESFEEHVGGAVNLINLCLASPYAEPAVFFFSSSISCRQGAPDDTCTENFALSCSTASSTGYARSKWVVEKLCQQVAASSGAPVRILRIGQMVGDSVHGVWNETEGKRLCPISSCSWCANTIGALPTTDEHPSWLPVDYAGRGIVEVVLAPGPAITAIVYHIVNPNINASWDDILAALKAAGLRFETVDRTEWLERLAKSDPDGAKNPVIKLVPFFQMRYGQAHRKPMIFLTDKTAQVAPSIRAAPPISADLITKWVAHWRETGFLDTHDAEHV</sequence>
<comment type="caution">
    <text evidence="4">The sequence shown here is derived from an EMBL/GenBank/DDBJ whole genome shotgun (WGS) entry which is preliminary data.</text>
</comment>
<gene>
    <name evidence="4" type="ORF">GGX14DRAFT_584494</name>
</gene>
<dbReference type="Pfam" id="PF00550">
    <property type="entry name" value="PP-binding"/>
    <property type="match status" value="1"/>
</dbReference>
<dbReference type="Proteomes" id="UP001219525">
    <property type="component" value="Unassembled WGS sequence"/>
</dbReference>
<feature type="domain" description="Carrier" evidence="3">
    <location>
        <begin position="561"/>
        <end position="642"/>
    </location>
</feature>
<dbReference type="SUPFAM" id="SSF47336">
    <property type="entry name" value="ACP-like"/>
    <property type="match status" value="1"/>
</dbReference>
<dbReference type="InterPro" id="IPR009081">
    <property type="entry name" value="PP-bd_ACP"/>
</dbReference>
<dbReference type="SUPFAM" id="SSF56801">
    <property type="entry name" value="Acetyl-CoA synthetase-like"/>
    <property type="match status" value="1"/>
</dbReference>
<proteinExistence type="predicted"/>
<evidence type="ECO:0000259" key="3">
    <source>
        <dbReference type="PROSITE" id="PS50075"/>
    </source>
</evidence>
<dbReference type="GO" id="GO:0031177">
    <property type="term" value="F:phosphopantetheine binding"/>
    <property type="evidence" value="ECO:0007669"/>
    <property type="project" value="InterPro"/>
</dbReference>
<dbReference type="PROSITE" id="PS50075">
    <property type="entry name" value="CARRIER"/>
    <property type="match status" value="1"/>
</dbReference>
<evidence type="ECO:0000313" key="4">
    <source>
        <dbReference type="EMBL" id="KAJ7230725.1"/>
    </source>
</evidence>
<keyword evidence="5" id="KW-1185">Reference proteome</keyword>
<dbReference type="PROSITE" id="PS00455">
    <property type="entry name" value="AMP_BINDING"/>
    <property type="match status" value="1"/>
</dbReference>
<dbReference type="Pfam" id="PF00501">
    <property type="entry name" value="AMP-binding"/>
    <property type="match status" value="1"/>
</dbReference>
<evidence type="ECO:0000256" key="2">
    <source>
        <dbReference type="ARBA" id="ARBA00022553"/>
    </source>
</evidence>
<accession>A0AAD6YWG4</accession>
<dbReference type="SUPFAM" id="SSF51735">
    <property type="entry name" value="NAD(P)-binding Rossmann-fold domains"/>
    <property type="match status" value="1"/>
</dbReference>
<dbReference type="EMBL" id="JARJCW010000001">
    <property type="protein sequence ID" value="KAJ7230725.1"/>
    <property type="molecule type" value="Genomic_DNA"/>
</dbReference>
<reference evidence="4" key="1">
    <citation type="submission" date="2023-03" db="EMBL/GenBank/DDBJ databases">
        <title>Massive genome expansion in bonnet fungi (Mycena s.s.) driven by repeated elements and novel gene families across ecological guilds.</title>
        <authorList>
            <consortium name="Lawrence Berkeley National Laboratory"/>
            <person name="Harder C.B."/>
            <person name="Miyauchi S."/>
            <person name="Viragh M."/>
            <person name="Kuo A."/>
            <person name="Thoen E."/>
            <person name="Andreopoulos B."/>
            <person name="Lu D."/>
            <person name="Skrede I."/>
            <person name="Drula E."/>
            <person name="Henrissat B."/>
            <person name="Morin E."/>
            <person name="Kohler A."/>
            <person name="Barry K."/>
            <person name="LaButti K."/>
            <person name="Morin E."/>
            <person name="Salamov A."/>
            <person name="Lipzen A."/>
            <person name="Mereny Z."/>
            <person name="Hegedus B."/>
            <person name="Baldrian P."/>
            <person name="Stursova M."/>
            <person name="Weitz H."/>
            <person name="Taylor A."/>
            <person name="Grigoriev I.V."/>
            <person name="Nagy L.G."/>
            <person name="Martin F."/>
            <person name="Kauserud H."/>
        </authorList>
    </citation>
    <scope>NUCLEOTIDE SEQUENCE</scope>
    <source>
        <strain evidence="4">9144</strain>
    </source>
</reference>
<dbReference type="Gene3D" id="1.10.1200.10">
    <property type="entry name" value="ACP-like"/>
    <property type="match status" value="1"/>
</dbReference>
<dbReference type="InterPro" id="IPR020806">
    <property type="entry name" value="PKS_PP-bd"/>
</dbReference>
<dbReference type="InterPro" id="IPR000873">
    <property type="entry name" value="AMP-dep_synth/lig_dom"/>
</dbReference>
<protein>
    <submittedName>
        <fullName evidence="4">L-aminoadipate-semialdehyde dehydrogenase</fullName>
    </submittedName>
</protein>
<dbReference type="InterPro" id="IPR013120">
    <property type="entry name" value="FAR_NAD-bd"/>
</dbReference>
<dbReference type="InterPro" id="IPR036291">
    <property type="entry name" value="NAD(P)-bd_dom_sf"/>
</dbReference>
<evidence type="ECO:0000313" key="5">
    <source>
        <dbReference type="Proteomes" id="UP001219525"/>
    </source>
</evidence>
<dbReference type="SMART" id="SM00823">
    <property type="entry name" value="PKS_PP"/>
    <property type="match status" value="1"/>
</dbReference>
<dbReference type="InterPro" id="IPR051414">
    <property type="entry name" value="Adenylate-forming_Reductase"/>
</dbReference>
<dbReference type="AlphaFoldDB" id="A0AAD6YWG4"/>
<keyword evidence="2" id="KW-0597">Phosphoprotein</keyword>
<dbReference type="Pfam" id="PF23562">
    <property type="entry name" value="AMP-binding_C_3"/>
    <property type="match status" value="1"/>
</dbReference>
<dbReference type="Gene3D" id="3.40.50.720">
    <property type="entry name" value="NAD(P)-binding Rossmann-like Domain"/>
    <property type="match status" value="1"/>
</dbReference>
<dbReference type="InterPro" id="IPR020845">
    <property type="entry name" value="AMP-binding_CS"/>
</dbReference>
<dbReference type="Pfam" id="PF07993">
    <property type="entry name" value="NAD_binding_4"/>
    <property type="match status" value="1"/>
</dbReference>
<organism evidence="4 5">
    <name type="scientific">Mycena pura</name>
    <dbReference type="NCBI Taxonomy" id="153505"/>
    <lineage>
        <taxon>Eukaryota</taxon>
        <taxon>Fungi</taxon>
        <taxon>Dikarya</taxon>
        <taxon>Basidiomycota</taxon>
        <taxon>Agaricomycotina</taxon>
        <taxon>Agaricomycetes</taxon>
        <taxon>Agaricomycetidae</taxon>
        <taxon>Agaricales</taxon>
        <taxon>Marasmiineae</taxon>
        <taxon>Mycenaceae</taxon>
        <taxon>Mycena</taxon>
    </lineage>
</organism>
<dbReference type="Gene3D" id="3.40.50.12780">
    <property type="entry name" value="N-terminal domain of ligase-like"/>
    <property type="match status" value="1"/>
</dbReference>
<name>A0AAD6YWG4_9AGAR</name>
<dbReference type="PANTHER" id="PTHR43439:SF2">
    <property type="entry name" value="ENZYME, PUTATIVE (JCVI)-RELATED"/>
    <property type="match status" value="1"/>
</dbReference>
<keyword evidence="1" id="KW-0596">Phosphopantetheine</keyword>
<dbReference type="InterPro" id="IPR036736">
    <property type="entry name" value="ACP-like_sf"/>
</dbReference>
<dbReference type="InterPro" id="IPR042099">
    <property type="entry name" value="ANL_N_sf"/>
</dbReference>
<evidence type="ECO:0000256" key="1">
    <source>
        <dbReference type="ARBA" id="ARBA00022450"/>
    </source>
</evidence>
<dbReference type="PANTHER" id="PTHR43439">
    <property type="entry name" value="PHENYLACETATE-COENZYME A LIGASE"/>
    <property type="match status" value="1"/>
</dbReference>